<keyword evidence="1 2" id="KW-0413">Isomerase</keyword>
<dbReference type="InterPro" id="IPR050417">
    <property type="entry name" value="Sugar_Epim/Isomerase"/>
</dbReference>
<evidence type="ECO:0000256" key="1">
    <source>
        <dbReference type="ARBA" id="ARBA00023235"/>
    </source>
</evidence>
<proteinExistence type="inferred from homology"/>
<dbReference type="EMBL" id="QJSX01000007">
    <property type="protein sequence ID" value="PYE53839.1"/>
    <property type="molecule type" value="Genomic_DNA"/>
</dbReference>
<feature type="active site" description="Proton donor/acceptor" evidence="3">
    <location>
        <position position="238"/>
    </location>
</feature>
<dbReference type="InterPro" id="IPR036237">
    <property type="entry name" value="Xyl_isomerase-like_sf"/>
</dbReference>
<evidence type="ECO:0000259" key="4">
    <source>
        <dbReference type="Pfam" id="PF01261"/>
    </source>
</evidence>
<feature type="active site" description="Proton donor/acceptor" evidence="3">
    <location>
        <position position="139"/>
    </location>
</feature>
<organism evidence="5 6">
    <name type="scientific">Deinococcus yavapaiensis KR-236</name>
    <dbReference type="NCBI Taxonomy" id="694435"/>
    <lineage>
        <taxon>Bacteria</taxon>
        <taxon>Thermotogati</taxon>
        <taxon>Deinococcota</taxon>
        <taxon>Deinococci</taxon>
        <taxon>Deinococcales</taxon>
        <taxon>Deinococcaceae</taxon>
        <taxon>Deinococcus</taxon>
    </lineage>
</organism>
<dbReference type="Proteomes" id="UP000248326">
    <property type="component" value="Unassembled WGS sequence"/>
</dbReference>
<dbReference type="InterPro" id="IPR013022">
    <property type="entry name" value="Xyl_isomerase-like_TIM-brl"/>
</dbReference>
<reference evidence="5 6" key="1">
    <citation type="submission" date="2018-06" db="EMBL/GenBank/DDBJ databases">
        <title>Genomic Encyclopedia of Type Strains, Phase IV (KMG-IV): sequencing the most valuable type-strain genomes for metagenomic binning, comparative biology and taxonomic classification.</title>
        <authorList>
            <person name="Goeker M."/>
        </authorList>
    </citation>
    <scope>NUCLEOTIDE SEQUENCE [LARGE SCALE GENOMIC DNA]</scope>
    <source>
        <strain evidence="5 6">DSM 18048</strain>
    </source>
</reference>
<evidence type="ECO:0000313" key="5">
    <source>
        <dbReference type="EMBL" id="PYE53839.1"/>
    </source>
</evidence>
<dbReference type="RefSeq" id="WP_110886840.1">
    <property type="nucleotide sequence ID" value="NZ_QJSX01000007.1"/>
</dbReference>
<evidence type="ECO:0000256" key="3">
    <source>
        <dbReference type="PIRSR" id="PIRSR006241-50"/>
    </source>
</evidence>
<keyword evidence="5" id="KW-0670">Pyruvate</keyword>
<dbReference type="SUPFAM" id="SSF51658">
    <property type="entry name" value="Xylose isomerase-like"/>
    <property type="match status" value="1"/>
</dbReference>
<dbReference type="OrthoDB" id="9786584at2"/>
<feature type="domain" description="Xylose isomerase-like TIM barrel" evidence="4">
    <location>
        <begin position="32"/>
        <end position="245"/>
    </location>
</feature>
<comment type="similarity">
    <text evidence="2">Belongs to the hyi family.</text>
</comment>
<keyword evidence="6" id="KW-1185">Reference proteome</keyword>
<accession>A0A318SB37</accession>
<dbReference type="InterPro" id="IPR026040">
    <property type="entry name" value="HyI-like"/>
</dbReference>
<dbReference type="GO" id="GO:0016853">
    <property type="term" value="F:isomerase activity"/>
    <property type="evidence" value="ECO:0007669"/>
    <property type="project" value="UniProtKB-KW"/>
</dbReference>
<dbReference type="PANTHER" id="PTHR43489:SF3">
    <property type="entry name" value="XYLOSE ISOMERASE DOMAIN PROTEIN TIM BARREL"/>
    <property type="match status" value="1"/>
</dbReference>
<name>A0A318SB37_9DEIO</name>
<comment type="caution">
    <text evidence="5">The sequence shown here is derived from an EMBL/GenBank/DDBJ whole genome shotgun (WGS) entry which is preliminary data.</text>
</comment>
<gene>
    <name evidence="5" type="ORF">DES52_10797</name>
</gene>
<dbReference type="Gene3D" id="3.20.20.150">
    <property type="entry name" value="Divalent-metal-dependent TIM barrel enzymes"/>
    <property type="match status" value="1"/>
</dbReference>
<sequence length="261" mass="28539">MAPHSAEAIRQSFTWWSFAKPGTNPDDLLRSAAAVGYEAVELLPIDLWPRAKDVGLAVSAMNGHASIEAGLNRRGHHDRIVREIHENVRLAERWNVPNLICFSGNRAGRTDAEGALVTIEGLRRAAPVAEAAGVTLVLELLNSKVDHPDYQCDTSAWGLNVVRAVNSPSVKLLYDVYHAQVMEGNIIATIRENAGDIGHYHTAGVPGRHDLDDAQEIYYPEVLRAIHDTGYRGFVAHEFVPKGDPALALRGAFDLTRTSVV</sequence>
<dbReference type="PANTHER" id="PTHR43489">
    <property type="entry name" value="ISOMERASE"/>
    <property type="match status" value="1"/>
</dbReference>
<protein>
    <submittedName>
        <fullName evidence="5">Hydroxypyruvate isomerase</fullName>
    </submittedName>
</protein>
<dbReference type="AlphaFoldDB" id="A0A318SB37"/>
<dbReference type="Pfam" id="PF01261">
    <property type="entry name" value="AP_endonuc_2"/>
    <property type="match status" value="1"/>
</dbReference>
<evidence type="ECO:0000256" key="2">
    <source>
        <dbReference type="PIRNR" id="PIRNR006241"/>
    </source>
</evidence>
<evidence type="ECO:0000313" key="6">
    <source>
        <dbReference type="Proteomes" id="UP000248326"/>
    </source>
</evidence>
<dbReference type="PIRSF" id="PIRSF006241">
    <property type="entry name" value="HyI"/>
    <property type="match status" value="1"/>
</dbReference>